<evidence type="ECO:0000313" key="1">
    <source>
        <dbReference type="EMBL" id="PBK64945.1"/>
    </source>
</evidence>
<accession>A0A2H3B257</accession>
<dbReference type="Proteomes" id="UP000218334">
    <property type="component" value="Unassembled WGS sequence"/>
</dbReference>
<evidence type="ECO:0000313" key="2">
    <source>
        <dbReference type="Proteomes" id="UP000218334"/>
    </source>
</evidence>
<dbReference type="EMBL" id="KZ293448">
    <property type="protein sequence ID" value="PBK64945.1"/>
    <property type="molecule type" value="Genomic_DNA"/>
</dbReference>
<name>A0A2H3B257_9AGAR</name>
<proteinExistence type="predicted"/>
<dbReference type="AlphaFoldDB" id="A0A2H3B257"/>
<gene>
    <name evidence="1" type="ORF">ARMSODRAFT_978638</name>
</gene>
<keyword evidence="2" id="KW-1185">Reference proteome</keyword>
<reference evidence="2" key="1">
    <citation type="journal article" date="2017" name="Nat. Ecol. Evol.">
        <title>Genome expansion and lineage-specific genetic innovations in the forest pathogenic fungi Armillaria.</title>
        <authorList>
            <person name="Sipos G."/>
            <person name="Prasanna A.N."/>
            <person name="Walter M.C."/>
            <person name="O'Connor E."/>
            <person name="Balint B."/>
            <person name="Krizsan K."/>
            <person name="Kiss B."/>
            <person name="Hess J."/>
            <person name="Varga T."/>
            <person name="Slot J."/>
            <person name="Riley R."/>
            <person name="Boka B."/>
            <person name="Rigling D."/>
            <person name="Barry K."/>
            <person name="Lee J."/>
            <person name="Mihaltcheva S."/>
            <person name="LaButti K."/>
            <person name="Lipzen A."/>
            <person name="Waldron R."/>
            <person name="Moloney N.M."/>
            <person name="Sperisen C."/>
            <person name="Kredics L."/>
            <person name="Vagvoelgyi C."/>
            <person name="Patrignani A."/>
            <person name="Fitzpatrick D."/>
            <person name="Nagy I."/>
            <person name="Doyle S."/>
            <person name="Anderson J.B."/>
            <person name="Grigoriev I.V."/>
            <person name="Gueldener U."/>
            <person name="Muensterkoetter M."/>
            <person name="Nagy L.G."/>
        </authorList>
    </citation>
    <scope>NUCLEOTIDE SEQUENCE [LARGE SCALE GENOMIC DNA]</scope>
    <source>
        <strain evidence="2">28-4</strain>
    </source>
</reference>
<organism evidence="1 2">
    <name type="scientific">Armillaria solidipes</name>
    <dbReference type="NCBI Taxonomy" id="1076256"/>
    <lineage>
        <taxon>Eukaryota</taxon>
        <taxon>Fungi</taxon>
        <taxon>Dikarya</taxon>
        <taxon>Basidiomycota</taxon>
        <taxon>Agaricomycotina</taxon>
        <taxon>Agaricomycetes</taxon>
        <taxon>Agaricomycetidae</taxon>
        <taxon>Agaricales</taxon>
        <taxon>Marasmiineae</taxon>
        <taxon>Physalacriaceae</taxon>
        <taxon>Armillaria</taxon>
    </lineage>
</organism>
<protein>
    <submittedName>
        <fullName evidence="1">Uncharacterized protein</fullName>
    </submittedName>
</protein>
<sequence>MRILRRYEHRQPKYPAMIIDSGLIAERRDASKSKLLDSGIYLRLVTKRMDVFLSETEGQGLQDGIAFREVNDEREHRVWEIQSVNCRRLVENFPSEMENSASLDERMSNFDDVEGSYVYIWFAGSYLYSGNIRPTRTHFWVEDPSRGRSFTASIKDSISSMNASILYALLLLGIRRNNVSLRRHSQFIPSKNALTPAAYNTNPLMSSPTQRIRLLASGLLSMAGQFLLYTDRRFG</sequence>